<dbReference type="Proteomes" id="UP000823561">
    <property type="component" value="Chromosome 22"/>
</dbReference>
<reference evidence="1" key="1">
    <citation type="submission" date="2020-10" db="EMBL/GenBank/DDBJ databases">
        <title>Chromosome-scale genome assembly of the Allis shad, Alosa alosa.</title>
        <authorList>
            <person name="Margot Z."/>
            <person name="Christophe K."/>
            <person name="Cabau C."/>
            <person name="Louis A."/>
            <person name="Berthelot C."/>
            <person name="Parey E."/>
            <person name="Roest Crollius H."/>
            <person name="Montfort J."/>
            <person name="Robinson-Rechavi M."/>
            <person name="Bucao C."/>
            <person name="Bouchez O."/>
            <person name="Gislard M."/>
            <person name="Lluch J."/>
            <person name="Milhes M."/>
            <person name="Lampietro C."/>
            <person name="Lopez Roques C."/>
            <person name="Donnadieu C."/>
            <person name="Braasch I."/>
            <person name="Desvignes T."/>
            <person name="Postlethwait J."/>
            <person name="Bobe J."/>
            <person name="Guiguen Y."/>
        </authorList>
    </citation>
    <scope>NUCLEOTIDE SEQUENCE</scope>
    <source>
        <strain evidence="1">M-15738</strain>
        <tissue evidence="1">Blood</tissue>
    </source>
</reference>
<dbReference type="EMBL" id="JADWDJ010000022">
    <property type="protein sequence ID" value="KAG5263260.1"/>
    <property type="molecule type" value="Genomic_DNA"/>
</dbReference>
<organism evidence="1 2">
    <name type="scientific">Alosa alosa</name>
    <name type="common">allis shad</name>
    <dbReference type="NCBI Taxonomy" id="278164"/>
    <lineage>
        <taxon>Eukaryota</taxon>
        <taxon>Metazoa</taxon>
        <taxon>Chordata</taxon>
        <taxon>Craniata</taxon>
        <taxon>Vertebrata</taxon>
        <taxon>Euteleostomi</taxon>
        <taxon>Actinopterygii</taxon>
        <taxon>Neopterygii</taxon>
        <taxon>Teleostei</taxon>
        <taxon>Clupei</taxon>
        <taxon>Clupeiformes</taxon>
        <taxon>Clupeoidei</taxon>
        <taxon>Clupeidae</taxon>
        <taxon>Alosa</taxon>
    </lineage>
</organism>
<sequence length="73" mass="7991">MGWAPPMRTLGRCWRAGLRCGGRGQELCSCNGHGRLAFPDSPATSSSTHQSLHYGMKSMGMREVGWSPWIPSL</sequence>
<gene>
    <name evidence="1" type="ORF">AALO_G00284380</name>
</gene>
<evidence type="ECO:0000313" key="2">
    <source>
        <dbReference type="Proteomes" id="UP000823561"/>
    </source>
</evidence>
<name>A0AAV6FL22_9TELE</name>
<accession>A0AAV6FL22</accession>
<dbReference type="AlphaFoldDB" id="A0AAV6FL22"/>
<keyword evidence="2" id="KW-1185">Reference proteome</keyword>
<protein>
    <recommendedName>
        <fullName evidence="3">Arginine vasotocin receptor</fullName>
    </recommendedName>
</protein>
<proteinExistence type="predicted"/>
<comment type="caution">
    <text evidence="1">The sequence shown here is derived from an EMBL/GenBank/DDBJ whole genome shotgun (WGS) entry which is preliminary data.</text>
</comment>
<evidence type="ECO:0000313" key="1">
    <source>
        <dbReference type="EMBL" id="KAG5263260.1"/>
    </source>
</evidence>
<evidence type="ECO:0008006" key="3">
    <source>
        <dbReference type="Google" id="ProtNLM"/>
    </source>
</evidence>